<dbReference type="PANTHER" id="PTHR42070">
    <property type="entry name" value="FILAMENT ASSOCIATED PROTEIN, PUTATIVE (AFU_ORTHOLOGUE AFUA_8G06630)-RELATED"/>
    <property type="match status" value="1"/>
</dbReference>
<dbReference type="AlphaFoldDB" id="A0A6A6TYW9"/>
<dbReference type="EMBL" id="MU004241">
    <property type="protein sequence ID" value="KAF2665265.1"/>
    <property type="molecule type" value="Genomic_DNA"/>
</dbReference>
<feature type="compositionally biased region" description="Polar residues" evidence="2">
    <location>
        <begin position="111"/>
        <end position="127"/>
    </location>
</feature>
<feature type="coiled-coil region" evidence="1">
    <location>
        <begin position="22"/>
        <end position="70"/>
    </location>
</feature>
<feature type="region of interest" description="Disordered" evidence="2">
    <location>
        <begin position="89"/>
        <end position="138"/>
    </location>
</feature>
<evidence type="ECO:0000256" key="1">
    <source>
        <dbReference type="SAM" id="Coils"/>
    </source>
</evidence>
<proteinExistence type="predicted"/>
<keyword evidence="1" id="KW-0175">Coiled coil</keyword>
<evidence type="ECO:0000313" key="3">
    <source>
        <dbReference type="EMBL" id="KAF2665265.1"/>
    </source>
</evidence>
<dbReference type="CDD" id="cd14688">
    <property type="entry name" value="bZIP_YAP"/>
    <property type="match status" value="1"/>
</dbReference>
<dbReference type="Proteomes" id="UP000799302">
    <property type="component" value="Unassembled WGS sequence"/>
</dbReference>
<evidence type="ECO:0000256" key="2">
    <source>
        <dbReference type="SAM" id="MobiDB-lite"/>
    </source>
</evidence>
<dbReference type="OrthoDB" id="4505928at2759"/>
<sequence length="233" mass="26177">MPRQKGSVPLTIRVRENQRRSRARQKELIEDMRTRIHEYEQRGVQASLELQQAACRVARENERLRSLMAAKGISRQEIDDYIEQCMDSTVQSREIQSPGSASLPDPRQSDSHATFDSAVNSPSTALVSSPHREPVSKLNDSQDIEVLMIEANVRLEDTSPSVNINLSVDDQDNSIQPGNEIDPHETSCEVAASIIAGMRWYGNEEEARVELGCDGPRKCTVKNTKVFQIMDMP</sequence>
<name>A0A6A6TYW9_9PEZI</name>
<accession>A0A6A6TYW9</accession>
<keyword evidence="4" id="KW-1185">Reference proteome</keyword>
<gene>
    <name evidence="3" type="ORF">BT63DRAFT_89076</name>
</gene>
<evidence type="ECO:0000313" key="4">
    <source>
        <dbReference type="Proteomes" id="UP000799302"/>
    </source>
</evidence>
<reference evidence="3" key="1">
    <citation type="journal article" date="2020" name="Stud. Mycol.">
        <title>101 Dothideomycetes genomes: a test case for predicting lifestyles and emergence of pathogens.</title>
        <authorList>
            <person name="Haridas S."/>
            <person name="Albert R."/>
            <person name="Binder M."/>
            <person name="Bloem J."/>
            <person name="Labutti K."/>
            <person name="Salamov A."/>
            <person name="Andreopoulos B."/>
            <person name="Baker S."/>
            <person name="Barry K."/>
            <person name="Bills G."/>
            <person name="Bluhm B."/>
            <person name="Cannon C."/>
            <person name="Castanera R."/>
            <person name="Culley D."/>
            <person name="Daum C."/>
            <person name="Ezra D."/>
            <person name="Gonzalez J."/>
            <person name="Henrissat B."/>
            <person name="Kuo A."/>
            <person name="Liang C."/>
            <person name="Lipzen A."/>
            <person name="Lutzoni F."/>
            <person name="Magnuson J."/>
            <person name="Mondo S."/>
            <person name="Nolan M."/>
            <person name="Ohm R."/>
            <person name="Pangilinan J."/>
            <person name="Park H.-J."/>
            <person name="Ramirez L."/>
            <person name="Alfaro M."/>
            <person name="Sun H."/>
            <person name="Tritt A."/>
            <person name="Yoshinaga Y."/>
            <person name="Zwiers L.-H."/>
            <person name="Turgeon B."/>
            <person name="Goodwin S."/>
            <person name="Spatafora J."/>
            <person name="Crous P."/>
            <person name="Grigoriev I."/>
        </authorList>
    </citation>
    <scope>NUCLEOTIDE SEQUENCE</scope>
    <source>
        <strain evidence="3">CBS 115976</strain>
    </source>
</reference>
<organism evidence="3 4">
    <name type="scientific">Microthyrium microscopicum</name>
    <dbReference type="NCBI Taxonomy" id="703497"/>
    <lineage>
        <taxon>Eukaryota</taxon>
        <taxon>Fungi</taxon>
        <taxon>Dikarya</taxon>
        <taxon>Ascomycota</taxon>
        <taxon>Pezizomycotina</taxon>
        <taxon>Dothideomycetes</taxon>
        <taxon>Dothideomycetes incertae sedis</taxon>
        <taxon>Microthyriales</taxon>
        <taxon>Microthyriaceae</taxon>
        <taxon>Microthyrium</taxon>
    </lineage>
</organism>
<feature type="compositionally biased region" description="Polar residues" evidence="2">
    <location>
        <begin position="89"/>
        <end position="100"/>
    </location>
</feature>
<dbReference type="PANTHER" id="PTHR42070:SF1">
    <property type="entry name" value="FILAMENT ASSOCIATED PROTEIN, PUTATIVE (AFU_ORTHOLOGUE AFUA_8G06630)-RELATED"/>
    <property type="match status" value="1"/>
</dbReference>
<protein>
    <recommendedName>
        <fullName evidence="5">BZIP domain-containing protein</fullName>
    </recommendedName>
</protein>
<evidence type="ECO:0008006" key="5">
    <source>
        <dbReference type="Google" id="ProtNLM"/>
    </source>
</evidence>